<evidence type="ECO:0000313" key="5">
    <source>
        <dbReference type="EMBL" id="CAH3028033.1"/>
    </source>
</evidence>
<dbReference type="InterPro" id="IPR010255">
    <property type="entry name" value="Haem_peroxidase_sf"/>
</dbReference>
<dbReference type="CDD" id="cd09823">
    <property type="entry name" value="peroxinectin_like"/>
    <property type="match status" value="1"/>
</dbReference>
<comment type="caution">
    <text evidence="5">The sequence shown here is derived from an EMBL/GenBank/DDBJ whole genome shotgun (WGS) entry which is preliminary data.</text>
</comment>
<evidence type="ECO:0000256" key="3">
    <source>
        <dbReference type="ARBA" id="ARBA00023180"/>
    </source>
</evidence>
<evidence type="ECO:0000256" key="1">
    <source>
        <dbReference type="ARBA" id="ARBA00004613"/>
    </source>
</evidence>
<keyword evidence="3" id="KW-0325">Glycoprotein</keyword>
<dbReference type="PRINTS" id="PR00457">
    <property type="entry name" value="ANPEROXIDASE"/>
</dbReference>
<dbReference type="Gene3D" id="1.10.640.10">
    <property type="entry name" value="Haem peroxidase domain superfamily, animal type"/>
    <property type="match status" value="2"/>
</dbReference>
<dbReference type="PROSITE" id="PS50292">
    <property type="entry name" value="PEROXIDASE_3"/>
    <property type="match status" value="1"/>
</dbReference>
<organism evidence="5 6">
    <name type="scientific">Porites evermanni</name>
    <dbReference type="NCBI Taxonomy" id="104178"/>
    <lineage>
        <taxon>Eukaryota</taxon>
        <taxon>Metazoa</taxon>
        <taxon>Cnidaria</taxon>
        <taxon>Anthozoa</taxon>
        <taxon>Hexacorallia</taxon>
        <taxon>Scleractinia</taxon>
        <taxon>Fungiina</taxon>
        <taxon>Poritidae</taxon>
        <taxon>Porites</taxon>
    </lineage>
</organism>
<dbReference type="Proteomes" id="UP001159427">
    <property type="component" value="Unassembled WGS sequence"/>
</dbReference>
<name>A0ABN8MEF7_9CNID</name>
<evidence type="ECO:0000313" key="6">
    <source>
        <dbReference type="Proteomes" id="UP001159427"/>
    </source>
</evidence>
<keyword evidence="6" id="KW-1185">Reference proteome</keyword>
<dbReference type="InterPro" id="IPR019791">
    <property type="entry name" value="Haem_peroxidase_animal"/>
</dbReference>
<dbReference type="InterPro" id="IPR037120">
    <property type="entry name" value="Haem_peroxidase_sf_animal"/>
</dbReference>
<feature type="region of interest" description="Disordered" evidence="4">
    <location>
        <begin position="509"/>
        <end position="557"/>
    </location>
</feature>
<protein>
    <submittedName>
        <fullName evidence="5">Uncharacterized protein</fullName>
    </submittedName>
</protein>
<feature type="compositionally biased region" description="Polar residues" evidence="4">
    <location>
        <begin position="509"/>
        <end position="530"/>
    </location>
</feature>
<gene>
    <name evidence="5" type="ORF">PEVE_00032986</name>
</gene>
<evidence type="ECO:0000256" key="4">
    <source>
        <dbReference type="SAM" id="MobiDB-lite"/>
    </source>
</evidence>
<dbReference type="PANTHER" id="PTHR11475:SF4">
    <property type="entry name" value="CHORION PEROXIDASE"/>
    <property type="match status" value="1"/>
</dbReference>
<keyword evidence="2" id="KW-0964">Secreted</keyword>
<feature type="compositionally biased region" description="Acidic residues" evidence="4">
    <location>
        <begin position="540"/>
        <end position="557"/>
    </location>
</feature>
<comment type="subcellular location">
    <subcellularLocation>
        <location evidence="1">Secreted</location>
    </subcellularLocation>
</comment>
<sequence>MVHGSNADRANPNSTQLSHLAMNFGQFMDHDTTLAAIKNLNCEPPTKDPECINIEIPKDDATFRKRGVAFIEMERDAPVKPTSFCKLAVREHTNTLTAFIDASNVYGSTEKLAKSLRAENGLLKDLPHPDEFCPSLDPIRPCFLSGDIRNNENQGRNARHQSVWHLTFFILKLIADFNRRDVLRLWLNSVHTIFVRHHNRIATFLRNNNNNNNWDDERIYQETRRIIGAQLQVITYKEFLPLILSPEVIKRFGLRLLEGGRFFTGYNKRVNAQMTNGFSVAAYRFGHSLVQEIFRRLRENGKKEFLPIPVLDFGNPQYLYERCQGGIDAILRGLTQDPSGKIDGRFSSSVQEELRRGEGDLSDLISINIQRGRERGVPGYTKYRNLKLCGLSKVKSFNDLRKKAGFKAEDVANLRKVYRNVLDIDLFVGGMLEANKGSEALGPTFQCIIAEQFQRLRIGDRFWHENAPDRSLNTDRTAFNVAMLREIRKTTFAKILCDNADKISNINPTVLKPSSSKTPCNALPTVSLTPWITPHRDSGSPDDDDDGGDSSDDDPNF</sequence>
<evidence type="ECO:0000256" key="2">
    <source>
        <dbReference type="ARBA" id="ARBA00022525"/>
    </source>
</evidence>
<dbReference type="PANTHER" id="PTHR11475">
    <property type="entry name" value="OXIDASE/PEROXIDASE"/>
    <property type="match status" value="1"/>
</dbReference>
<reference evidence="5 6" key="1">
    <citation type="submission" date="2022-05" db="EMBL/GenBank/DDBJ databases">
        <authorList>
            <consortium name="Genoscope - CEA"/>
            <person name="William W."/>
        </authorList>
    </citation>
    <scope>NUCLEOTIDE SEQUENCE [LARGE SCALE GENOMIC DNA]</scope>
</reference>
<dbReference type="Pfam" id="PF03098">
    <property type="entry name" value="An_peroxidase"/>
    <property type="match status" value="2"/>
</dbReference>
<accession>A0ABN8MEF7</accession>
<proteinExistence type="predicted"/>
<dbReference type="EMBL" id="CALNXI010000486">
    <property type="protein sequence ID" value="CAH3028033.1"/>
    <property type="molecule type" value="Genomic_DNA"/>
</dbReference>
<dbReference type="SUPFAM" id="SSF48113">
    <property type="entry name" value="Heme-dependent peroxidases"/>
    <property type="match status" value="2"/>
</dbReference>